<dbReference type="Gene3D" id="3.40.50.300">
    <property type="entry name" value="P-loop containing nucleotide triphosphate hydrolases"/>
    <property type="match status" value="1"/>
</dbReference>
<dbReference type="Pfam" id="PF03704">
    <property type="entry name" value="BTAD"/>
    <property type="match status" value="1"/>
</dbReference>
<dbReference type="InterPro" id="IPR041664">
    <property type="entry name" value="AAA_16"/>
</dbReference>
<evidence type="ECO:0000313" key="9">
    <source>
        <dbReference type="Proteomes" id="UP000824681"/>
    </source>
</evidence>
<name>A0ABX8TR17_9ACTN</name>
<feature type="compositionally biased region" description="Acidic residues" evidence="6">
    <location>
        <begin position="302"/>
        <end position="311"/>
    </location>
</feature>
<dbReference type="Pfam" id="PF13191">
    <property type="entry name" value="AAA_16"/>
    <property type="match status" value="1"/>
</dbReference>
<feature type="domain" description="OmpR/PhoB-type" evidence="7">
    <location>
        <begin position="13"/>
        <end position="118"/>
    </location>
</feature>
<proteinExistence type="inferred from homology"/>
<dbReference type="PANTHER" id="PTHR35807">
    <property type="entry name" value="TRANSCRIPTIONAL REGULATOR REDD-RELATED"/>
    <property type="match status" value="1"/>
</dbReference>
<feature type="compositionally biased region" description="Low complexity" evidence="6">
    <location>
        <begin position="291"/>
        <end position="300"/>
    </location>
</feature>
<dbReference type="SMART" id="SM01043">
    <property type="entry name" value="BTAD"/>
    <property type="match status" value="1"/>
</dbReference>
<dbReference type="Gene3D" id="1.25.40.10">
    <property type="entry name" value="Tetratricopeptide repeat domain"/>
    <property type="match status" value="1"/>
</dbReference>
<dbReference type="SMART" id="SM00382">
    <property type="entry name" value="AAA"/>
    <property type="match status" value="1"/>
</dbReference>
<keyword evidence="2" id="KW-0805">Transcription regulation</keyword>
<dbReference type="InterPro" id="IPR003593">
    <property type="entry name" value="AAA+_ATPase"/>
</dbReference>
<organism evidence="8 9">
    <name type="scientific">Nonomuraea coxensis DSM 45129</name>
    <dbReference type="NCBI Taxonomy" id="1122611"/>
    <lineage>
        <taxon>Bacteria</taxon>
        <taxon>Bacillati</taxon>
        <taxon>Actinomycetota</taxon>
        <taxon>Actinomycetes</taxon>
        <taxon>Streptosporangiales</taxon>
        <taxon>Streptosporangiaceae</taxon>
        <taxon>Nonomuraea</taxon>
    </lineage>
</organism>
<dbReference type="InterPro" id="IPR005158">
    <property type="entry name" value="BTAD"/>
</dbReference>
<dbReference type="InterPro" id="IPR051677">
    <property type="entry name" value="AfsR-DnrI-RedD_regulator"/>
</dbReference>
<protein>
    <submittedName>
        <fullName evidence="8">Transcriptional regulatory protein EmbR</fullName>
    </submittedName>
</protein>
<keyword evidence="3 5" id="KW-0238">DNA-binding</keyword>
<dbReference type="InterPro" id="IPR001867">
    <property type="entry name" value="OmpR/PhoB-type_DNA-bd"/>
</dbReference>
<gene>
    <name evidence="8" type="primary">embR1</name>
    <name evidence="8" type="ORF">Nocox_01465</name>
</gene>
<dbReference type="InterPro" id="IPR011990">
    <property type="entry name" value="TPR-like_helical_dom_sf"/>
</dbReference>
<evidence type="ECO:0000256" key="3">
    <source>
        <dbReference type="ARBA" id="ARBA00023125"/>
    </source>
</evidence>
<reference evidence="8 9" key="1">
    <citation type="journal article" date="2021" name="ACS Chem. Biol.">
        <title>Genomic-Led Discovery of a Novel Glycopeptide Antibiotic by Nonomuraea coxensis DSM 45129.</title>
        <authorList>
            <person name="Yushchuk O."/>
            <person name="Vior N.M."/>
            <person name="Andreo-Vidal A."/>
            <person name="Berini F."/>
            <person name="Ruckert C."/>
            <person name="Busche T."/>
            <person name="Binda E."/>
            <person name="Kalinowski J."/>
            <person name="Truman A.W."/>
            <person name="Marinelli F."/>
        </authorList>
    </citation>
    <scope>NUCLEOTIDE SEQUENCE [LARGE SCALE GENOMIC DNA]</scope>
    <source>
        <strain evidence="8 9">DSM 45129</strain>
    </source>
</reference>
<evidence type="ECO:0000256" key="1">
    <source>
        <dbReference type="ARBA" id="ARBA00005820"/>
    </source>
</evidence>
<dbReference type="SUPFAM" id="SSF46894">
    <property type="entry name" value="C-terminal effector domain of the bipartite response regulators"/>
    <property type="match status" value="1"/>
</dbReference>
<dbReference type="PANTHER" id="PTHR35807:SF1">
    <property type="entry name" value="TRANSCRIPTIONAL REGULATOR REDD"/>
    <property type="match status" value="1"/>
</dbReference>
<evidence type="ECO:0000256" key="4">
    <source>
        <dbReference type="ARBA" id="ARBA00023163"/>
    </source>
</evidence>
<evidence type="ECO:0000256" key="5">
    <source>
        <dbReference type="PROSITE-ProRule" id="PRU01091"/>
    </source>
</evidence>
<feature type="region of interest" description="Disordered" evidence="6">
    <location>
        <begin position="276"/>
        <end position="312"/>
    </location>
</feature>
<accession>A0ABX8TR17</accession>
<dbReference type="InterPro" id="IPR016032">
    <property type="entry name" value="Sig_transdc_resp-reg_C-effctor"/>
</dbReference>
<sequence>MPHSVRVTHGPFPPDPEEPPALTLRVLGPLQAETHGRTVDLGPARQRAVLARLAVAGGQVVSTDRFIDDLWRGQPPPKALAALQVYVSNLRRVLEPDRPPRAPARVVVSAPPGYRLRLPDDAVDAWRLPRLVEEAGAALRQGAGAVAYELLNRALGLWTGAAYGEFADEEWAVPEVERLAELRLLAVEHRAEAALLLGRHAEVVAELRGHVERHPLRESGVRLLALACYRAGGQAEALSVLRRARERLADELGVDPGPELRALEQDILRHADTLHAPEHTGPTAQPTARSAQPATAQHQEAAPEEPGEPEEPAVPVLVGRARELAILREEAAQPTHRTVWLGGEPGAGKSTLAEAFAAELAGRGWRVAFGRCPETDGGAPPAWAWSEIVRRLAAEHPPEDPAGLAPLLHDGVPIPNQFLLARAVAGYLASRAPLLVVLEDVHRADGETLHLLRHLPRTARLLVVATFRPAETTEDLGTTLAALAAGSRHVELSGLGEDAVAELLERHTGKPPDAATVRAVRERTLGNPLFVCEIARLLASEGPGATRALPPGVRDLIRRRIARLPATAQTVLRNAAVVGRDADVDVLVALQDGDEDTVLDGLEAGVMTGLLSEPGPGRVRFTHVLVREVLYEDTARIRRTRLHGRVVAALERLRPGEVAALAHHALEAGAQGAVGHARAAAAQAAGLHAHREAAALCRAALPYAGDDATRLELLCGLVSALGHAGDVAGAVAARAEAVRLSPGVRALTSYDAPVIWTIQPDTRYDAEFVAAVERELAAGHGPEARCRLLAALVFALEGHDDERVEAAGAEAVALARELGGPDLLCLALNARYFAVLAPERREELAALGGELLELGRAHRLVGYLTLAHFALLMAALGRGDLEAAGRHADAGLESSTSGQLGLSLVVLSLFGALRQLVEGDFDAAEEAYTAITRQMAERGAVNAEAMGMLSRFAVRLARGDVRDSLPELSALHARLPNAGTRELYARALAEAGDPDAARRVWRPGERHSRDYYWLLWEAMHAQTAVALADREAAERCYGTLLPWDDRVAGLSSGSVTLGPVALVLGDLARLLERPGAGAHYARAAEVAERIGSPHWAAAARERLGQADVTRPRR</sequence>
<dbReference type="Proteomes" id="UP000824681">
    <property type="component" value="Chromosome"/>
</dbReference>
<dbReference type="SUPFAM" id="SSF52540">
    <property type="entry name" value="P-loop containing nucleoside triphosphate hydrolases"/>
    <property type="match status" value="1"/>
</dbReference>
<dbReference type="SUPFAM" id="SSF48452">
    <property type="entry name" value="TPR-like"/>
    <property type="match status" value="1"/>
</dbReference>
<dbReference type="SMART" id="SM00862">
    <property type="entry name" value="Trans_reg_C"/>
    <property type="match status" value="1"/>
</dbReference>
<evidence type="ECO:0000313" key="8">
    <source>
        <dbReference type="EMBL" id="QYC37927.1"/>
    </source>
</evidence>
<comment type="similarity">
    <text evidence="1">Belongs to the AfsR/DnrI/RedD regulatory family.</text>
</comment>
<keyword evidence="9" id="KW-1185">Reference proteome</keyword>
<evidence type="ECO:0000256" key="2">
    <source>
        <dbReference type="ARBA" id="ARBA00023015"/>
    </source>
</evidence>
<feature type="DNA-binding region" description="OmpR/PhoB-type" evidence="5">
    <location>
        <begin position="13"/>
        <end position="118"/>
    </location>
</feature>
<evidence type="ECO:0000256" key="6">
    <source>
        <dbReference type="SAM" id="MobiDB-lite"/>
    </source>
</evidence>
<evidence type="ECO:0000259" key="7">
    <source>
        <dbReference type="PROSITE" id="PS51755"/>
    </source>
</evidence>
<keyword evidence="4" id="KW-0804">Transcription</keyword>
<dbReference type="EMBL" id="CP068985">
    <property type="protein sequence ID" value="QYC37927.1"/>
    <property type="molecule type" value="Genomic_DNA"/>
</dbReference>
<dbReference type="InterPro" id="IPR027417">
    <property type="entry name" value="P-loop_NTPase"/>
</dbReference>
<dbReference type="PROSITE" id="PS51755">
    <property type="entry name" value="OMPR_PHOB"/>
    <property type="match status" value="1"/>
</dbReference>
<dbReference type="Pfam" id="PF00486">
    <property type="entry name" value="Trans_reg_C"/>
    <property type="match status" value="1"/>
</dbReference>
<dbReference type="CDD" id="cd15831">
    <property type="entry name" value="BTAD"/>
    <property type="match status" value="1"/>
</dbReference>
<dbReference type="Gene3D" id="1.10.10.10">
    <property type="entry name" value="Winged helix-like DNA-binding domain superfamily/Winged helix DNA-binding domain"/>
    <property type="match status" value="1"/>
</dbReference>
<dbReference type="InterPro" id="IPR036388">
    <property type="entry name" value="WH-like_DNA-bd_sf"/>
</dbReference>